<evidence type="ECO:0000313" key="2">
    <source>
        <dbReference type="Proteomes" id="UP000004509"/>
    </source>
</evidence>
<gene>
    <name evidence="1" type="ORF">TREVI0001_1125</name>
</gene>
<keyword evidence="1" id="KW-0378">Hydrolase</keyword>
<organism evidence="1 2">
    <name type="scientific">Treponema vincentii ATCC 35580</name>
    <dbReference type="NCBI Taxonomy" id="596324"/>
    <lineage>
        <taxon>Bacteria</taxon>
        <taxon>Pseudomonadati</taxon>
        <taxon>Spirochaetota</taxon>
        <taxon>Spirochaetia</taxon>
        <taxon>Spirochaetales</taxon>
        <taxon>Treponemataceae</taxon>
        <taxon>Treponema</taxon>
    </lineage>
</organism>
<dbReference type="Pfam" id="PF09569">
    <property type="entry name" value="RE_ScaI"/>
    <property type="match status" value="1"/>
</dbReference>
<keyword evidence="1" id="KW-0255">Endonuclease</keyword>
<accession>C8PRW3</accession>
<dbReference type="Proteomes" id="UP000004509">
    <property type="component" value="Unassembled WGS sequence"/>
</dbReference>
<sequence>MKSPYENVDSSKWLEITQQLLNDFPLSKDYLVSLVLKSWNTILETKIADKWSIAYDIRPKPQIMGFFLHEIIGQYIQVDYSDSWRKEKTAADKDIVCITNPHFSLEIKTSSDKDKIFGNRSYAQELKNGGKKSKSGYYLAINFEKFEDTDSLPKIRLIRFGWLDHTDWIGQSAASGQQARLPKEVEKGKLIIIYKS</sequence>
<dbReference type="eggNOG" id="ENOG5032W01">
    <property type="taxonomic scope" value="Bacteria"/>
</dbReference>
<dbReference type="EMBL" id="ACYH01000049">
    <property type="protein sequence ID" value="EEV19633.1"/>
    <property type="molecule type" value="Genomic_DNA"/>
</dbReference>
<dbReference type="EC" id="3.1.21.4" evidence="1"/>
<proteinExistence type="predicted"/>
<protein>
    <submittedName>
        <fullName evidence="1">ScaI restriction endonuclease</fullName>
        <ecNumber evidence="1">3.1.21.4</ecNumber>
    </submittedName>
</protein>
<dbReference type="GO" id="GO:0009036">
    <property type="term" value="F:type II site-specific deoxyribonuclease activity"/>
    <property type="evidence" value="ECO:0007669"/>
    <property type="project" value="UniProtKB-EC"/>
</dbReference>
<dbReference type="AlphaFoldDB" id="C8PRW3"/>
<evidence type="ECO:0000313" key="1">
    <source>
        <dbReference type="EMBL" id="EEV19633.1"/>
    </source>
</evidence>
<reference evidence="1 2" key="1">
    <citation type="submission" date="2009-07" db="EMBL/GenBank/DDBJ databases">
        <authorList>
            <person name="Madupu R."/>
            <person name="Sebastian Y."/>
            <person name="Durkin A.S."/>
            <person name="Torralba M."/>
            <person name="Methe B."/>
            <person name="Sutton G.G."/>
            <person name="Strausberg R.L."/>
            <person name="Nelson K.E."/>
        </authorList>
    </citation>
    <scope>NUCLEOTIDE SEQUENCE [LARGE SCALE GENOMIC DNA]</scope>
    <source>
        <strain evidence="1 2">ATCC 35580</strain>
    </source>
</reference>
<comment type="caution">
    <text evidence="1">The sequence shown here is derived from an EMBL/GenBank/DDBJ whole genome shotgun (WGS) entry which is preliminary data.</text>
</comment>
<dbReference type="InterPro" id="IPR019069">
    <property type="entry name" value="Restrct_endonuc_II_ScaI"/>
</dbReference>
<dbReference type="RefSeq" id="WP_006189330.1">
    <property type="nucleotide sequence ID" value="NZ_ACYH01000049.1"/>
</dbReference>
<keyword evidence="1" id="KW-0540">Nuclease</keyword>
<dbReference type="OrthoDB" id="9149263at2"/>
<name>C8PRW3_9SPIR</name>